<evidence type="ECO:0000259" key="4">
    <source>
        <dbReference type="PROSITE" id="PS51379"/>
    </source>
</evidence>
<dbReference type="EMBL" id="JAWDHD010000010">
    <property type="protein sequence ID" value="MDU0248924.1"/>
    <property type="molecule type" value="Genomic_DNA"/>
</dbReference>
<dbReference type="InterPro" id="IPR017896">
    <property type="entry name" value="4Fe4S_Fe-S-bd"/>
</dbReference>
<gene>
    <name evidence="5" type="ORF">GAY98_20900</name>
    <name evidence="6" type="ORF">RVY68_09580</name>
</gene>
<dbReference type="InterPro" id="IPR017900">
    <property type="entry name" value="4Fe4S_Fe_S_CS"/>
</dbReference>
<dbReference type="SUPFAM" id="SSF54862">
    <property type="entry name" value="4Fe-4S ferredoxins"/>
    <property type="match status" value="1"/>
</dbReference>
<proteinExistence type="predicted"/>
<dbReference type="GO" id="GO:0051536">
    <property type="term" value="F:iron-sulfur cluster binding"/>
    <property type="evidence" value="ECO:0007669"/>
    <property type="project" value="UniProtKB-KW"/>
</dbReference>
<evidence type="ECO:0000313" key="6">
    <source>
        <dbReference type="EMBL" id="MDU0248924.1"/>
    </source>
</evidence>
<evidence type="ECO:0000256" key="2">
    <source>
        <dbReference type="ARBA" id="ARBA00023004"/>
    </source>
</evidence>
<name>A0A3E5F6P4_PHOVU</name>
<dbReference type="Pfam" id="PF04432">
    <property type="entry name" value="FrhB_FdhB_C"/>
    <property type="match status" value="1"/>
</dbReference>
<evidence type="ECO:0000313" key="8">
    <source>
        <dbReference type="Proteomes" id="UP001181258"/>
    </source>
</evidence>
<reference evidence="5 7" key="1">
    <citation type="journal article" date="2019" name="Nat. Med.">
        <title>A library of human gut bacterial isolates paired with longitudinal multiomics data enables mechanistic microbiome research.</title>
        <authorList>
            <person name="Poyet M."/>
            <person name="Groussin M."/>
            <person name="Gibbons S.M."/>
            <person name="Avila-Pacheco J."/>
            <person name="Jiang X."/>
            <person name="Kearney S.M."/>
            <person name="Perrotta A.R."/>
            <person name="Berdy B."/>
            <person name="Zhao S."/>
            <person name="Lieberman T.D."/>
            <person name="Swanson P.K."/>
            <person name="Smith M."/>
            <person name="Roesemann S."/>
            <person name="Alexander J.E."/>
            <person name="Rich S.A."/>
            <person name="Livny J."/>
            <person name="Vlamakis H."/>
            <person name="Clish C."/>
            <person name="Bullock K."/>
            <person name="Deik A."/>
            <person name="Scott J."/>
            <person name="Pierce K.A."/>
            <person name="Xavier R.J."/>
            <person name="Alm E.J."/>
        </authorList>
    </citation>
    <scope>NUCLEOTIDE SEQUENCE [LARGE SCALE GENOMIC DNA]</scope>
    <source>
        <strain evidence="5 7">BIOML-A122</strain>
    </source>
</reference>
<dbReference type="EMBL" id="WDBI01000047">
    <property type="protein sequence ID" value="KAB6522709.1"/>
    <property type="molecule type" value="Genomic_DNA"/>
</dbReference>
<evidence type="ECO:0000256" key="3">
    <source>
        <dbReference type="ARBA" id="ARBA00023014"/>
    </source>
</evidence>
<reference evidence="6" key="2">
    <citation type="submission" date="2023-10" db="EMBL/GenBank/DDBJ databases">
        <title>Genome of potential pathogenic bacteria in Crohn's disease.</title>
        <authorList>
            <person name="Rodriguez-Palacios A."/>
        </authorList>
    </citation>
    <scope>NUCLEOTIDE SEQUENCE</scope>
    <source>
        <strain evidence="6">CavFT-hAR107</strain>
    </source>
</reference>
<keyword evidence="2" id="KW-0408">Iron</keyword>
<dbReference type="GO" id="GO:0046872">
    <property type="term" value="F:metal ion binding"/>
    <property type="evidence" value="ECO:0007669"/>
    <property type="project" value="UniProtKB-KW"/>
</dbReference>
<evidence type="ECO:0000313" key="7">
    <source>
        <dbReference type="Proteomes" id="UP000469427"/>
    </source>
</evidence>
<keyword evidence="1" id="KW-0479">Metal-binding</keyword>
<dbReference type="InterPro" id="IPR007525">
    <property type="entry name" value="FrhB_FdhB_C"/>
</dbReference>
<feature type="domain" description="4Fe-4S ferredoxin-type" evidence="4">
    <location>
        <begin position="34"/>
        <end position="66"/>
    </location>
</feature>
<keyword evidence="3" id="KW-0411">Iron-sulfur</keyword>
<comment type="caution">
    <text evidence="6">The sequence shown here is derived from an EMBL/GenBank/DDBJ whole genome shotgun (WGS) entry which is preliminary data.</text>
</comment>
<dbReference type="Proteomes" id="UP000469427">
    <property type="component" value="Unassembled WGS sequence"/>
</dbReference>
<dbReference type="Proteomes" id="UP001181258">
    <property type="component" value="Unassembled WGS sequence"/>
</dbReference>
<dbReference type="PROSITE" id="PS00198">
    <property type="entry name" value="4FE4S_FER_1"/>
    <property type="match status" value="1"/>
</dbReference>
<feature type="domain" description="4Fe-4S ferredoxin-type" evidence="4">
    <location>
        <begin position="1"/>
        <end position="29"/>
    </location>
</feature>
<protein>
    <submittedName>
        <fullName evidence="5">4Fe-4S ferredoxin</fullName>
    </submittedName>
    <submittedName>
        <fullName evidence="6">Coenzyme F420 hydrogenase/dehydrogenase, beta subunit C-terminal domain</fullName>
    </submittedName>
</protein>
<dbReference type="RefSeq" id="WP_005840549.1">
    <property type="nucleotide sequence ID" value="NZ_AP025235.1"/>
</dbReference>
<dbReference type="PANTHER" id="PTHR43193">
    <property type="match status" value="1"/>
</dbReference>
<dbReference type="Gene3D" id="3.30.70.20">
    <property type="match status" value="1"/>
</dbReference>
<evidence type="ECO:0000313" key="5">
    <source>
        <dbReference type="EMBL" id="KAB6522709.1"/>
    </source>
</evidence>
<dbReference type="InterPro" id="IPR052977">
    <property type="entry name" value="Polyferredoxin-like_ET"/>
</dbReference>
<sequence>MNIESIKDCYGCGVCATVCPRDIIGISLNVLGFYEPVILDSSQCIDCGLCCEVCSYLHDELSLQKVEIQSCAAWSKEKAVRQKCSSGGVSFEVGRILINKGYKVCGVRYNTEINRAEHYIASTVEELIPSIGSKYIQSYTVDGFKAIDRKQKYLVTGTPCQIDSFRRYIRKFKKEENFILMDFFCHGVPSMLMWKKYIKEVKKTIGKITYLSWRNKVINCHDMKTMIIDNEKIDWHDSYNLLVKGEKGYYNSRLSQGDVFYRLFLSDTCLGKACYEKCKFKYDRSSADIRIGDLWGRMYKHNEDGVSAAVAFTQRGWELLHECNLEIVEHSFDVVAEGQMKEMPICDELYKRMKILLQRDDLDINQIYRQLLIALKYRKVMNRLKHPVRTMKNILKKIGK</sequence>
<evidence type="ECO:0000256" key="1">
    <source>
        <dbReference type="ARBA" id="ARBA00022723"/>
    </source>
</evidence>
<dbReference type="AlphaFoldDB" id="A0A3E5F6P4"/>
<dbReference type="PROSITE" id="PS51379">
    <property type="entry name" value="4FE4S_FER_2"/>
    <property type="match status" value="2"/>
</dbReference>
<accession>A0A3E5F6P4</accession>
<organism evidence="6 8">
    <name type="scientific">Phocaeicola vulgatus</name>
    <name type="common">Bacteroides vulgatus</name>
    <dbReference type="NCBI Taxonomy" id="821"/>
    <lineage>
        <taxon>Bacteria</taxon>
        <taxon>Pseudomonadati</taxon>
        <taxon>Bacteroidota</taxon>
        <taxon>Bacteroidia</taxon>
        <taxon>Bacteroidales</taxon>
        <taxon>Bacteroidaceae</taxon>
        <taxon>Phocaeicola</taxon>
    </lineage>
</organism>
<dbReference type="PANTHER" id="PTHR43193:SF2">
    <property type="entry name" value="POLYFERREDOXIN PROTEIN FWDF"/>
    <property type="match status" value="1"/>
</dbReference>